<dbReference type="Pfam" id="PF13847">
    <property type="entry name" value="Methyltransf_31"/>
    <property type="match status" value="1"/>
</dbReference>
<evidence type="ECO:0000313" key="3">
    <source>
        <dbReference type="EMBL" id="AIF83698.1"/>
    </source>
</evidence>
<organism evidence="3 4">
    <name type="scientific">Candidatus Nitrososphaera evergladensis SR1</name>
    <dbReference type="NCBI Taxonomy" id="1459636"/>
    <lineage>
        <taxon>Archaea</taxon>
        <taxon>Nitrososphaerota</taxon>
        <taxon>Nitrososphaeria</taxon>
        <taxon>Nitrososphaerales</taxon>
        <taxon>Nitrososphaeraceae</taxon>
        <taxon>Nitrososphaera</taxon>
    </lineage>
</organism>
<feature type="domain" description="Methyltransferase" evidence="1">
    <location>
        <begin position="170"/>
        <end position="289"/>
    </location>
</feature>
<dbReference type="eggNOG" id="arCOG01778">
    <property type="taxonomic scope" value="Archaea"/>
</dbReference>
<dbReference type="CDD" id="cd02440">
    <property type="entry name" value="AdoMet_MTases"/>
    <property type="match status" value="1"/>
</dbReference>
<dbReference type="GeneID" id="41597413"/>
<dbReference type="Gene3D" id="3.40.50.150">
    <property type="entry name" value="Vaccinia Virus protein VP39"/>
    <property type="match status" value="1"/>
</dbReference>
<protein>
    <submittedName>
        <fullName evidence="3">Methylase involved in ubiquinone/menaquinone biosynthesis</fullName>
    </submittedName>
</protein>
<dbReference type="InterPro" id="IPR025714">
    <property type="entry name" value="Methyltranfer_dom"/>
</dbReference>
<sequence length="358" mass="39359">MSKEENENNDFGGRFLQILNDGMLCLMTSVGHKTGLFDAMARLSPSTSIEIAKAAKLNERYVREWLGAMVTGRIIDYEPSTGRYSLPAAHASCLTRDAGIDNLAMFTQYIALMGNVEDDIVKCFKKGGGVPYSAFPKFQEIQAEETARVFDARLVGDILPLAQGLTGRLKSGIDVLDVGCGTGHAINLMAKAFPKSRFWGYDISREGIGAARAEAKKMKLKNAKFKIVDASKIGDREKFDLVTAFDTIHDQARPAKVLKCIHRALRKGGTFLMQDIAASSRLHENMENPLAPSLYTISTMHCMTVSLAYGGEGLGTVWGEQKAKEKLAEAGFESIDVRQVEGDILNYYYVTTKMSKDL</sequence>
<dbReference type="Proteomes" id="UP000028194">
    <property type="component" value="Chromosome"/>
</dbReference>
<dbReference type="PANTHER" id="PTHR45128:SF1">
    <property type="entry name" value="S-ADENOSYLMETHIONINE-DEPENDENT METHYLTRANSFERASE RV2258C"/>
    <property type="match status" value="1"/>
</dbReference>
<keyword evidence="3" id="KW-0830">Ubiquinone</keyword>
<dbReference type="RefSeq" id="WP_148700422.1">
    <property type="nucleotide sequence ID" value="NZ_CP007174.1"/>
</dbReference>
<gene>
    <name evidence="3" type="ORF">NTE_01637</name>
</gene>
<reference evidence="3 4" key="1">
    <citation type="journal article" date="2014" name="PLoS ONE">
        <title>Genome Sequence of Candidatus Nitrososphaera evergladensis from Group I.1b Enriched from Everglades Soil Reveals Novel Genomic Features of the Ammonia-Oxidizing Archaea.</title>
        <authorList>
            <person name="Zhalnina K.V."/>
            <person name="Dias R."/>
            <person name="Leonard M.T."/>
            <person name="Dorr de Quadros P."/>
            <person name="Camargo F.A."/>
            <person name="Drew J.C."/>
            <person name="Farmerie W.G."/>
            <person name="Daroub S.H."/>
            <person name="Triplett E.W."/>
        </authorList>
    </citation>
    <scope>NUCLEOTIDE SEQUENCE [LARGE SCALE GENOMIC DNA]</scope>
    <source>
        <strain evidence="3 4">SR1</strain>
    </source>
</reference>
<dbReference type="HOGENOM" id="CLU_063529_1_1_2"/>
<dbReference type="AlphaFoldDB" id="A0A075MR77"/>
<dbReference type="InterPro" id="IPR048711">
    <property type="entry name" value="WHD_Rv2258c"/>
</dbReference>
<dbReference type="KEGG" id="nev:NTE_01637"/>
<feature type="domain" description="S-adenosylmethionine-dependent methyltransferase Rv2258c-like winged HTH" evidence="2">
    <location>
        <begin position="23"/>
        <end position="96"/>
    </location>
</feature>
<accession>A0A075MR77</accession>
<name>A0A075MR77_9ARCH</name>
<evidence type="ECO:0000313" key="4">
    <source>
        <dbReference type="Proteomes" id="UP000028194"/>
    </source>
</evidence>
<proteinExistence type="predicted"/>
<evidence type="ECO:0000259" key="1">
    <source>
        <dbReference type="Pfam" id="PF13847"/>
    </source>
</evidence>
<dbReference type="SUPFAM" id="SSF53335">
    <property type="entry name" value="S-adenosyl-L-methionine-dependent methyltransferases"/>
    <property type="match status" value="1"/>
</dbReference>
<dbReference type="STRING" id="1459636.NTE_01637"/>
<dbReference type="PANTHER" id="PTHR45128">
    <property type="entry name" value="METHYLTRANSFERASE TYPE 11"/>
    <property type="match status" value="1"/>
</dbReference>
<dbReference type="GO" id="GO:0032259">
    <property type="term" value="P:methylation"/>
    <property type="evidence" value="ECO:0007669"/>
    <property type="project" value="UniProtKB-KW"/>
</dbReference>
<dbReference type="Pfam" id="PF21320">
    <property type="entry name" value="WHD_Rv2258c"/>
    <property type="match status" value="1"/>
</dbReference>
<dbReference type="OrthoDB" id="8915at2157"/>
<keyword evidence="4" id="KW-1185">Reference proteome</keyword>
<dbReference type="GO" id="GO:0008168">
    <property type="term" value="F:methyltransferase activity"/>
    <property type="evidence" value="ECO:0007669"/>
    <property type="project" value="UniProtKB-KW"/>
</dbReference>
<keyword evidence="3" id="KW-0808">Transferase</keyword>
<evidence type="ECO:0000259" key="2">
    <source>
        <dbReference type="Pfam" id="PF21320"/>
    </source>
</evidence>
<dbReference type="InterPro" id="IPR029063">
    <property type="entry name" value="SAM-dependent_MTases_sf"/>
</dbReference>
<dbReference type="EMBL" id="CP007174">
    <property type="protein sequence ID" value="AIF83698.1"/>
    <property type="molecule type" value="Genomic_DNA"/>
</dbReference>
<dbReference type="InterPro" id="IPR053173">
    <property type="entry name" value="SAM-binding_MTase"/>
</dbReference>
<keyword evidence="3" id="KW-0489">Methyltransferase</keyword>